<proteinExistence type="predicted"/>
<dbReference type="InterPro" id="IPR024705">
    <property type="entry name" value="Ssp411"/>
</dbReference>
<dbReference type="Gene3D" id="3.40.30.10">
    <property type="entry name" value="Glutaredoxin"/>
    <property type="match status" value="1"/>
</dbReference>
<dbReference type="GO" id="GO:0005975">
    <property type="term" value="P:carbohydrate metabolic process"/>
    <property type="evidence" value="ECO:0007669"/>
    <property type="project" value="InterPro"/>
</dbReference>
<dbReference type="Pfam" id="PF03190">
    <property type="entry name" value="Thioredox_DsbH"/>
    <property type="match status" value="1"/>
</dbReference>
<organism evidence="2">
    <name type="scientific">freshwater metagenome</name>
    <dbReference type="NCBI Taxonomy" id="449393"/>
    <lineage>
        <taxon>unclassified sequences</taxon>
        <taxon>metagenomes</taxon>
        <taxon>ecological metagenomes</taxon>
    </lineage>
</organism>
<dbReference type="SUPFAM" id="SSF48208">
    <property type="entry name" value="Six-hairpin glycosidases"/>
    <property type="match status" value="1"/>
</dbReference>
<gene>
    <name evidence="2" type="ORF">UFOPK2766_02452</name>
</gene>
<feature type="domain" description="Spermatogenesis-associated protein 20-like TRX" evidence="1">
    <location>
        <begin position="2"/>
        <end position="163"/>
    </location>
</feature>
<dbReference type="SUPFAM" id="SSF52833">
    <property type="entry name" value="Thioredoxin-like"/>
    <property type="match status" value="1"/>
</dbReference>
<dbReference type="AlphaFoldDB" id="A0A6J6V0I7"/>
<sequence>MTNRLSTETSPYLRQHAENPVDWFPWGPEAFELARSQDRPVLLSVGYSACHWCHVMAHESFEDEETAALMNAKFVNIKVDREERPDIDAIYMEATQAMTGHGGWPMTVFMTPDAEPFYCGTYFPKEQRGGHMSFTQLLTAIDDAWHTRRGELLEQATRLVESIGRNPSAGPEAPLPTEQVLDEATLSLLAAYDPQWGGFGGAPKFPQSMSLGHLVRHARRTGSETALEAVTTSLDALAAGGIYDHIGGGFSRYSVDERWLVPHFEKMLYDNALLGRTYLWAWQVTGEDRYLQVLTEIIEYVLRDLSHPSGGRYSAEDADSFADADADHAEEGAFYVWTPQQVEAALSQANLGHLTEQTLAFYGISEGGNFEGASIPNRMHERGHLKRTAEIDQARVALLQSRSDRPRPGLDNKVLTEWNALMLATLAQAAAATGRSDWLAAAEATAHFLCDSLRVPSDAATSGQRWLRSWQADLNQGSGGAKHLAYGSDYAALIDGFLSLYEATGTLRWLEEATSTADSLIELFWDMDGGVWTTGEDAEQLVSRPKDLMDNATPSANSMTAVGLLRLEAHTGESRYGEHARTILRTLGGVAGKHAMSFGNLLWAIELHALGVTEVVVTGDRADLVEVVQRRFDPGSIIAWGEPGTGPLWEGRSATGSDGLAYVCRNHACGTPAASAAELQAQLDS</sequence>
<dbReference type="InterPro" id="IPR036249">
    <property type="entry name" value="Thioredoxin-like_sf"/>
</dbReference>
<evidence type="ECO:0000313" key="2">
    <source>
        <dbReference type="EMBL" id="CAB4764768.1"/>
    </source>
</evidence>
<dbReference type="EMBL" id="CAEZYU010000213">
    <property type="protein sequence ID" value="CAB4764768.1"/>
    <property type="molecule type" value="Genomic_DNA"/>
</dbReference>
<protein>
    <submittedName>
        <fullName evidence="2">Unannotated protein</fullName>
    </submittedName>
</protein>
<name>A0A6J6V0I7_9ZZZZ</name>
<evidence type="ECO:0000259" key="1">
    <source>
        <dbReference type="Pfam" id="PF03190"/>
    </source>
</evidence>
<dbReference type="InterPro" id="IPR004879">
    <property type="entry name" value="Ssp411-like_TRX"/>
</dbReference>
<reference evidence="2" key="1">
    <citation type="submission" date="2020-05" db="EMBL/GenBank/DDBJ databases">
        <authorList>
            <person name="Chiriac C."/>
            <person name="Salcher M."/>
            <person name="Ghai R."/>
            <person name="Kavagutti S V."/>
        </authorList>
    </citation>
    <scope>NUCLEOTIDE SEQUENCE</scope>
</reference>
<dbReference type="InterPro" id="IPR012341">
    <property type="entry name" value="6hp_glycosidase-like_sf"/>
</dbReference>
<accession>A0A6J6V0I7</accession>
<dbReference type="PANTHER" id="PTHR42899:SF1">
    <property type="entry name" value="SPERMATOGENESIS-ASSOCIATED PROTEIN 20"/>
    <property type="match status" value="1"/>
</dbReference>
<dbReference type="PIRSF" id="PIRSF006402">
    <property type="entry name" value="UCP006402_thioredoxin"/>
    <property type="match status" value="1"/>
</dbReference>
<dbReference type="CDD" id="cd02955">
    <property type="entry name" value="SSP411"/>
    <property type="match status" value="1"/>
</dbReference>
<dbReference type="InterPro" id="IPR008928">
    <property type="entry name" value="6-hairpin_glycosidase_sf"/>
</dbReference>
<dbReference type="PANTHER" id="PTHR42899">
    <property type="entry name" value="SPERMATOGENESIS-ASSOCIATED PROTEIN 20"/>
    <property type="match status" value="1"/>
</dbReference>
<dbReference type="Gene3D" id="1.50.10.10">
    <property type="match status" value="1"/>
</dbReference>